<dbReference type="GeneID" id="13282880"/>
<dbReference type="CDD" id="cd07061">
    <property type="entry name" value="HP_HAP_like"/>
    <property type="match status" value="1"/>
</dbReference>
<dbReference type="Gene3D" id="3.40.50.1240">
    <property type="entry name" value="Phosphoglycerate mutase-like"/>
    <property type="match status" value="1"/>
</dbReference>
<dbReference type="eggNOG" id="KOG1382">
    <property type="taxonomic scope" value="Eukaryota"/>
</dbReference>
<name>E4ZPH1_LEPMJ</name>
<dbReference type="InterPro" id="IPR000560">
    <property type="entry name" value="His_Pase_clade-2"/>
</dbReference>
<evidence type="ECO:0000313" key="2">
    <source>
        <dbReference type="EMBL" id="CBX93196.1"/>
    </source>
</evidence>
<organism evidence="3">
    <name type="scientific">Leptosphaeria maculans (strain JN3 / isolate v23.1.3 / race Av1-4-5-6-7-8)</name>
    <name type="common">Blackleg fungus</name>
    <name type="synonym">Phoma lingam</name>
    <dbReference type="NCBI Taxonomy" id="985895"/>
    <lineage>
        <taxon>Eukaryota</taxon>
        <taxon>Fungi</taxon>
        <taxon>Dikarya</taxon>
        <taxon>Ascomycota</taxon>
        <taxon>Pezizomycotina</taxon>
        <taxon>Dothideomycetes</taxon>
        <taxon>Pleosporomycetidae</taxon>
        <taxon>Pleosporales</taxon>
        <taxon>Pleosporineae</taxon>
        <taxon>Leptosphaeriaceae</taxon>
        <taxon>Plenodomus</taxon>
        <taxon>Plenodomus lingam/Leptosphaeria maculans species complex</taxon>
    </lineage>
</organism>
<proteinExistence type="predicted"/>
<dbReference type="GO" id="GO:0009277">
    <property type="term" value="C:fungal-type cell wall"/>
    <property type="evidence" value="ECO:0007669"/>
    <property type="project" value="TreeGrafter"/>
</dbReference>
<keyword evidence="3" id="KW-1185">Reference proteome</keyword>
<dbReference type="AlphaFoldDB" id="E4ZPH1"/>
<evidence type="ECO:0008006" key="4">
    <source>
        <dbReference type="Google" id="ProtNLM"/>
    </source>
</evidence>
<dbReference type="HOGENOM" id="CLU_020880_3_1_1"/>
<dbReference type="PANTHER" id="PTHR20963">
    <property type="entry name" value="MULTIPLE INOSITOL POLYPHOSPHATE PHOSPHATASE-RELATED"/>
    <property type="match status" value="1"/>
</dbReference>
<dbReference type="InParanoid" id="E4ZPH1"/>
<protein>
    <recommendedName>
        <fullName evidence="4">Phosphoglycerate mutase-like protein</fullName>
    </recommendedName>
</protein>
<dbReference type="Pfam" id="PF00328">
    <property type="entry name" value="His_Phos_2"/>
    <property type="match status" value="1"/>
</dbReference>
<dbReference type="FunCoup" id="E4ZPH1">
    <property type="interactions" value="389"/>
</dbReference>
<dbReference type="InterPro" id="IPR029033">
    <property type="entry name" value="His_PPase_superfam"/>
</dbReference>
<dbReference type="OrthoDB" id="6509975at2759"/>
<dbReference type="STRING" id="985895.E4ZPH1"/>
<dbReference type="GO" id="GO:0003993">
    <property type="term" value="F:acid phosphatase activity"/>
    <property type="evidence" value="ECO:0007669"/>
    <property type="project" value="TreeGrafter"/>
</dbReference>
<keyword evidence="1" id="KW-0378">Hydrolase</keyword>
<sequence length="543" mass="60717">MLRPLGWAAAVISTFVAVAAFFYPADPTTLSFFSSSCPLASSQSLATTNKPHHPSWNSWWHPERSRGVPAEHQLGGGSTTDDWNILYHLGGNGPWIEKVSDVVEGGIAVPDGCVVEQVHMMSRHAERYPTTKHGRLQKSVVDRMKRSGKTFEGSLAFFNDWKLFWTDDNDLEQLTGTGPFSGTLSAFTTGVRLRTRYQLLFSNHTSSLSEGPLKVWASKSQRVAKTALHFVLGFFSRDHDDLFSAHLTQVSEDASAGANTLTPGRTCLANKRDLILGCARGLRKRDEYRATYTPPIRKRLAEQAGMTFNDSEIYAMQEMCGFETLVRGFSDWCNVFTRDEFLAFEYARDVLHYYRAGPGNKYAASMGWLWLNATTNLLVQGPKSGPFFFSFVHDGDIAPMLTALDIVNDEKHLPTTHIHHDRKWRKSQISPMGGRIIFELLSCDIRDRAGPQKFVRLNINDGITAIPDCNSGPGKSCPLAQFAERTRKRGVEVGNFKEVCGLEEDAADRITFLCQSPIGVLQERAKSETDIGRNMVKLTWEDM</sequence>
<accession>E4ZPH1</accession>
<dbReference type="VEuPathDB" id="FungiDB:LEMA_P040970.1"/>
<evidence type="ECO:0000256" key="1">
    <source>
        <dbReference type="ARBA" id="ARBA00022801"/>
    </source>
</evidence>
<dbReference type="OMA" id="RGRSDWC"/>
<dbReference type="SUPFAM" id="SSF53254">
    <property type="entry name" value="Phosphoglycerate mutase-like"/>
    <property type="match status" value="1"/>
</dbReference>
<dbReference type="PANTHER" id="PTHR20963:SF18">
    <property type="entry name" value="ACID PHOSPHATASE PHO11-RELATED"/>
    <property type="match status" value="1"/>
</dbReference>
<dbReference type="EMBL" id="FP929105">
    <property type="protein sequence ID" value="CBX93196.1"/>
    <property type="molecule type" value="Genomic_DNA"/>
</dbReference>
<reference evidence="3" key="1">
    <citation type="journal article" date="2011" name="Nat. Commun.">
        <title>Effector diversification within compartments of the Leptosphaeria maculans genome affected by Repeat-Induced Point mutations.</title>
        <authorList>
            <person name="Rouxel T."/>
            <person name="Grandaubert J."/>
            <person name="Hane J.K."/>
            <person name="Hoede C."/>
            <person name="van de Wouw A.P."/>
            <person name="Couloux A."/>
            <person name="Dominguez V."/>
            <person name="Anthouard V."/>
            <person name="Bally P."/>
            <person name="Bourras S."/>
            <person name="Cozijnsen A.J."/>
            <person name="Ciuffetti L.M."/>
            <person name="Degrave A."/>
            <person name="Dilmaghani A."/>
            <person name="Duret L."/>
            <person name="Fudal I."/>
            <person name="Goodwin S.B."/>
            <person name="Gout L."/>
            <person name="Glaser N."/>
            <person name="Linglin J."/>
            <person name="Kema G.H.J."/>
            <person name="Lapalu N."/>
            <person name="Lawrence C.B."/>
            <person name="May K."/>
            <person name="Meyer M."/>
            <person name="Ollivier B."/>
            <person name="Poulain J."/>
            <person name="Schoch C.L."/>
            <person name="Simon A."/>
            <person name="Spatafora J.W."/>
            <person name="Stachowiak A."/>
            <person name="Turgeon B.G."/>
            <person name="Tyler B.M."/>
            <person name="Vincent D."/>
            <person name="Weissenbach J."/>
            <person name="Amselem J."/>
            <person name="Quesneville H."/>
            <person name="Oliver R.P."/>
            <person name="Wincker P."/>
            <person name="Balesdent M.-H."/>
            <person name="Howlett B.J."/>
        </authorList>
    </citation>
    <scope>NUCLEOTIDE SEQUENCE [LARGE SCALE GENOMIC DNA]</scope>
    <source>
        <strain evidence="3">JN3 / isolate v23.1.3 / race Av1-4-5-6-7-8</strain>
    </source>
</reference>
<gene>
    <name evidence="2" type="ORF">LEMA_P040970.1</name>
</gene>
<evidence type="ECO:0000313" key="3">
    <source>
        <dbReference type="Proteomes" id="UP000002668"/>
    </source>
</evidence>
<dbReference type="Proteomes" id="UP000002668">
    <property type="component" value="Genome"/>
</dbReference>